<evidence type="ECO:0000313" key="2">
    <source>
        <dbReference type="EMBL" id="KKR04927.1"/>
    </source>
</evidence>
<organism evidence="2 3">
    <name type="scientific">Candidatus Uhrbacteria bacterium GW2011_GWF2_39_13</name>
    <dbReference type="NCBI Taxonomy" id="1618995"/>
    <lineage>
        <taxon>Bacteria</taxon>
        <taxon>Candidatus Uhriibacteriota</taxon>
    </lineage>
</organism>
<dbReference type="Proteomes" id="UP000033935">
    <property type="component" value="Unassembled WGS sequence"/>
</dbReference>
<proteinExistence type="predicted"/>
<name>A0A0G0QTJ0_9BACT</name>
<dbReference type="EMBL" id="LBWG01000002">
    <property type="protein sequence ID" value="KKR04927.1"/>
    <property type="molecule type" value="Genomic_DNA"/>
</dbReference>
<evidence type="ECO:0000313" key="3">
    <source>
        <dbReference type="Proteomes" id="UP000033935"/>
    </source>
</evidence>
<evidence type="ECO:0000256" key="1">
    <source>
        <dbReference type="SAM" id="MobiDB-lite"/>
    </source>
</evidence>
<reference evidence="2 3" key="1">
    <citation type="journal article" date="2015" name="Nature">
        <title>rRNA introns, odd ribosomes, and small enigmatic genomes across a large radiation of phyla.</title>
        <authorList>
            <person name="Brown C.T."/>
            <person name="Hug L.A."/>
            <person name="Thomas B.C."/>
            <person name="Sharon I."/>
            <person name="Castelle C.J."/>
            <person name="Singh A."/>
            <person name="Wilkins M.J."/>
            <person name="Williams K.H."/>
            <person name="Banfield J.F."/>
        </authorList>
    </citation>
    <scope>NUCLEOTIDE SEQUENCE [LARGE SCALE GENOMIC DNA]</scope>
</reference>
<dbReference type="AlphaFoldDB" id="A0A0G0QTJ0"/>
<sequence length="81" mass="8747">MLTGAGCFNSSSTKSSSLPPDQEEYDANAEVDVEAETPDLNANSTVEDYEDVSAEIKDLSEDIEKMNAEINSLNSVNTNLE</sequence>
<feature type="compositionally biased region" description="Acidic residues" evidence="1">
    <location>
        <begin position="21"/>
        <end position="37"/>
    </location>
</feature>
<feature type="region of interest" description="Disordered" evidence="1">
    <location>
        <begin position="1"/>
        <end position="46"/>
    </location>
</feature>
<comment type="caution">
    <text evidence="2">The sequence shown here is derived from an EMBL/GenBank/DDBJ whole genome shotgun (WGS) entry which is preliminary data.</text>
</comment>
<gene>
    <name evidence="2" type="ORF">UT30_C0002G0044</name>
</gene>
<accession>A0A0G0QTJ0</accession>
<protein>
    <submittedName>
        <fullName evidence="2">Uncharacterized protein</fullName>
    </submittedName>
</protein>